<reference evidence="8" key="1">
    <citation type="submission" date="2018-09" db="EMBL/GenBank/DDBJ databases">
        <authorList>
            <person name="Zhu H."/>
        </authorList>
    </citation>
    <scope>NUCLEOTIDE SEQUENCE [LARGE SCALE GENOMIC DNA]</scope>
    <source>
        <strain evidence="8">K1S02-23</strain>
    </source>
</reference>
<dbReference type="PROSITE" id="PS00455">
    <property type="entry name" value="AMP_BINDING"/>
    <property type="match status" value="1"/>
</dbReference>
<dbReference type="EMBL" id="QYUQ01000002">
    <property type="protein sequence ID" value="RJG02603.1"/>
    <property type="molecule type" value="Genomic_DNA"/>
</dbReference>
<feature type="domain" description="Acetyl-coenzyme A synthetase N-terminal" evidence="6">
    <location>
        <begin position="41"/>
        <end position="98"/>
    </location>
</feature>
<dbReference type="InterPro" id="IPR000873">
    <property type="entry name" value="AMP-dep_synth/lig_dom"/>
</dbReference>
<protein>
    <submittedName>
        <fullName evidence="7">Acetoacetate--CoA ligase</fullName>
        <ecNumber evidence="7">6.2.1.16</ecNumber>
    </submittedName>
</protein>
<sequence>MLPPFIDPISRNILWQPSEKLIADANITRFAKLNGFAGAPYETLHRWSIGRPEEFWSALWDFVGVKGEKGSIALERQPGKTMLGAKWFPEASLNFAENLLQGPDDALAIIEANEDGIVRRVTMGQLRQRVSQAQQALRKLGVTRGDRVGAILPNNLDALVALLATASLGAIWSSCSPDFGAAGIIDRIGQIQPKVVIAATSYRYNNKLFEVSDRLNTVIKGMAGVEHLVLTTPSTAYKNDSNASVHSWEDICNVPAQPLSFEQCPFNHPLYIMYTSGTTGLPKGIVHSAGGTLLQHYKEHVLHGDVKPGDTLSWYTNTAWMMYHWVISGLAAGAAILLYDGAAMVKRDDRLDMGILWKIAEEAGVTHFGINPKYLSTLMESNYIVGQRHDMSRLRSVLSAGAPVSPEQYDWVYSSIKSDMIFASISGGTEIIGCFVLGSPIHPVRRGEITCKGLGMAVDVFDDRNASVIGVKGDLVCTQPFPSAPLTFWGENGDQRYRDTYFSQREDTWTHGDLAEQTINGTVIIYGRTDTTLKPGGVRIGTAEIYRVVESYPWVQDSIVFGHAVPGDEEIVLCLVMKEGQELTADRIGALRAAIREQASPRHVPHHITAVRGIPYTLSGKKVEGAVRSVVSGKEIKNLGSIANPDCLEDFANLFAEAA</sequence>
<evidence type="ECO:0000256" key="3">
    <source>
        <dbReference type="ARBA" id="ARBA00022741"/>
    </source>
</evidence>
<keyword evidence="2 7" id="KW-0436">Ligase</keyword>
<evidence type="ECO:0000313" key="7">
    <source>
        <dbReference type="EMBL" id="RJG02603.1"/>
    </source>
</evidence>
<dbReference type="Gene3D" id="3.40.50.12780">
    <property type="entry name" value="N-terminal domain of ligase-like"/>
    <property type="match status" value="1"/>
</dbReference>
<dbReference type="AlphaFoldDB" id="A0A3A3G2A6"/>
<keyword evidence="3" id="KW-0547">Nucleotide-binding</keyword>
<proteinExistence type="inferred from homology"/>
<evidence type="ECO:0000256" key="4">
    <source>
        <dbReference type="ARBA" id="ARBA00022840"/>
    </source>
</evidence>
<gene>
    <name evidence="7" type="ORF">D3878_14310</name>
</gene>
<comment type="caution">
    <text evidence="7">The sequence shown here is derived from an EMBL/GenBank/DDBJ whole genome shotgun (WGS) entry which is preliminary data.</text>
</comment>
<feature type="domain" description="AMP-dependent synthetase/ligase" evidence="5">
    <location>
        <begin position="101"/>
        <end position="480"/>
    </location>
</feature>
<comment type="similarity">
    <text evidence="1">Belongs to the ATP-dependent AMP-binding enzyme family.</text>
</comment>
<name>A0A3A3G2A6_9BURK</name>
<dbReference type="OrthoDB" id="9766486at2"/>
<dbReference type="Pfam" id="PF00501">
    <property type="entry name" value="AMP-binding"/>
    <property type="match status" value="1"/>
</dbReference>
<dbReference type="GO" id="GO:0030729">
    <property type="term" value="F:acetoacetate-CoA ligase activity"/>
    <property type="evidence" value="ECO:0007669"/>
    <property type="project" value="UniProtKB-EC"/>
</dbReference>
<dbReference type="PANTHER" id="PTHR42921">
    <property type="entry name" value="ACETOACETYL-COA SYNTHETASE"/>
    <property type="match status" value="1"/>
</dbReference>
<dbReference type="InterPro" id="IPR020845">
    <property type="entry name" value="AMP-binding_CS"/>
</dbReference>
<evidence type="ECO:0000313" key="8">
    <source>
        <dbReference type="Proteomes" id="UP000266327"/>
    </source>
</evidence>
<dbReference type="InterPro" id="IPR042099">
    <property type="entry name" value="ANL_N_sf"/>
</dbReference>
<organism evidence="7 8">
    <name type="scientific">Noviherbaspirillum sedimenti</name>
    <dbReference type="NCBI Taxonomy" id="2320865"/>
    <lineage>
        <taxon>Bacteria</taxon>
        <taxon>Pseudomonadati</taxon>
        <taxon>Pseudomonadota</taxon>
        <taxon>Betaproteobacteria</taxon>
        <taxon>Burkholderiales</taxon>
        <taxon>Oxalobacteraceae</taxon>
        <taxon>Noviherbaspirillum</taxon>
    </lineage>
</organism>
<dbReference type="InterPro" id="IPR005914">
    <property type="entry name" value="Acac_CoA_synth"/>
</dbReference>
<dbReference type="EC" id="6.2.1.16" evidence="7"/>
<evidence type="ECO:0000259" key="5">
    <source>
        <dbReference type="Pfam" id="PF00501"/>
    </source>
</evidence>
<dbReference type="InterPro" id="IPR032387">
    <property type="entry name" value="ACAS_N"/>
</dbReference>
<evidence type="ECO:0000256" key="2">
    <source>
        <dbReference type="ARBA" id="ARBA00022598"/>
    </source>
</evidence>
<dbReference type="Gene3D" id="3.30.300.30">
    <property type="match status" value="1"/>
</dbReference>
<dbReference type="RefSeq" id="WP_119786104.1">
    <property type="nucleotide sequence ID" value="NZ_QYUQ01000002.1"/>
</dbReference>
<dbReference type="NCBIfam" id="TIGR01217">
    <property type="entry name" value="ac_ac_CoA_syn"/>
    <property type="match status" value="1"/>
</dbReference>
<keyword evidence="4" id="KW-0067">ATP-binding</keyword>
<dbReference type="NCBIfam" id="NF002937">
    <property type="entry name" value="PRK03584.1"/>
    <property type="match status" value="1"/>
</dbReference>
<evidence type="ECO:0000259" key="6">
    <source>
        <dbReference type="Pfam" id="PF16177"/>
    </source>
</evidence>
<keyword evidence="8" id="KW-1185">Reference proteome</keyword>
<dbReference type="Proteomes" id="UP000266327">
    <property type="component" value="Unassembled WGS sequence"/>
</dbReference>
<evidence type="ECO:0000256" key="1">
    <source>
        <dbReference type="ARBA" id="ARBA00006432"/>
    </source>
</evidence>
<dbReference type="Pfam" id="PF16177">
    <property type="entry name" value="ACAS_N"/>
    <property type="match status" value="1"/>
</dbReference>
<dbReference type="GO" id="GO:0005524">
    <property type="term" value="F:ATP binding"/>
    <property type="evidence" value="ECO:0007669"/>
    <property type="project" value="UniProtKB-KW"/>
</dbReference>
<dbReference type="SUPFAM" id="SSF56801">
    <property type="entry name" value="Acetyl-CoA synthetase-like"/>
    <property type="match status" value="1"/>
</dbReference>
<accession>A0A3A3G2A6</accession>
<dbReference type="InterPro" id="IPR045851">
    <property type="entry name" value="AMP-bd_C_sf"/>
</dbReference>
<dbReference type="GO" id="GO:0006629">
    <property type="term" value="P:lipid metabolic process"/>
    <property type="evidence" value="ECO:0007669"/>
    <property type="project" value="InterPro"/>
</dbReference>
<dbReference type="PANTHER" id="PTHR42921:SF1">
    <property type="entry name" value="ACETOACETYL-COA SYNTHETASE"/>
    <property type="match status" value="1"/>
</dbReference>